<dbReference type="PROSITE" id="PS00108">
    <property type="entry name" value="PROTEIN_KINASE_ST"/>
    <property type="match status" value="1"/>
</dbReference>
<dbReference type="InterPro" id="IPR000719">
    <property type="entry name" value="Prot_kinase_dom"/>
</dbReference>
<reference evidence="9" key="1">
    <citation type="journal article" date="2020" name="bioRxiv">
        <title>Comparative genomics of Chlamydomonas.</title>
        <authorList>
            <person name="Craig R.J."/>
            <person name="Hasan A.R."/>
            <person name="Ness R.W."/>
            <person name="Keightley P.D."/>
        </authorList>
    </citation>
    <scope>NUCLEOTIDE SEQUENCE</scope>
    <source>
        <strain evidence="9">CCAP 11/173</strain>
    </source>
</reference>
<dbReference type="PANTHER" id="PTHR44329:SF214">
    <property type="entry name" value="PROTEIN KINASE DOMAIN-CONTAINING PROTEIN"/>
    <property type="match status" value="1"/>
</dbReference>
<sequence>MPCGTFTTCAVPLFEGNAVAGALVLEVEAPPPPVAPSTAAYSQPQQVIHLEGGAATDSAVASSVTATALLAQQQKQEQAAAIASTAAVATSPRPLAPLLTNVTVLQQLGLAASVCGLGSDSEQLRWTAAALARVASANSMHALVHELCADVAAHVRRRFFVTASVRAALLPHPDAAVGLLFHPQPPGSSLAGRTSRDGRYAATGSTLELTASHTALRSARSSVEAPGGAAYSVLAPPPSGVAGCSVMAIIPGAGGTAAGAGTGGGGASGTGCRLAPLSSMASRQRLNILMNTGGSSECGIATRFPRQQQQVAAQQVQLQIQPPQPQQQHHGALSHCGIDVSGLTNTSSARALVLSSDANAVTATANNTAPAYATSRLTDPTLLPTGTLSAATNVTSGGGFAMAASAAEHVASANPPSTPAPSRAIVVQLPQNLAPDSVPASSLHAQAFALKHTMLHALTVSSQQPQLPGAEGSVPEDSDSLLPRPGFRGSCVEDVAQYVQNVHNPSRDVCLLAGGAGIGASTGGRMGSSLGTASPRALGSHCPSPFTVLPTALQRETPAHGPQIAATQAAAAAASATAAAGLGTLTVPGGATSLTGGGLQSLLLVGLRHGQAVLAMYLCFSKRLPAELLEAARTSCQELLDQMFLEPVCAKLDGSLAPEFETLRSTTPGHFAVLRPGSANGMFGHQLLGGGGSSITGAISQPPGLAGSGSSGLQHHLSLNFSMLGMLPHSHSQGPHGMQMSGGRPVSQSGFLSSRQNQTPGAAGASGGAPSGALGLGGALPRTQSSIPRFCGGTGGAGAGDSSSSPAAASVIQAQRRGAAGRTQGLAEAGLTGSAAGDAAATAAEGMAYDEAAAVRDLNRTGTSPAVMAASAAAQASMTVRRGSLGGPAVVCCSILSNLEGGTNTGTGGLQTPMKGMLRTVSFNMGDAGLTPTGGVRTGPMGTPQGRYNSGSNNVLQRHVRGPSGALVPLVGESSAGAVASGAEPQTLGTNEDLVSAVVVPPEAQLALCGGADGDGAFIVTGNSAGIETAGSASIMTVVGVETGASMRQQLDLLLTSIHTTMTAEVVNNGVVAAHADDLEQLELVEVLGKGGGGIVYRGRMGTQEVAVKVMELPDVDAGETLGAAQQQQHPQGSPSASPSGGAHGAAGAAGSNGAGGLLNPANAAALAKEQLRARRALLRNAMEMAVQVRVSHPNVIQVYATYSNVLVEQRLRPDGSSYGCLVSTGQASSEPPLSGPSGPTHCAIVTELADGGSLAALLTARLFPRVVVARGGPVQGDRHPFTLDLRGVYMVLLDVALALRHLHSMNLVHRDLKPANLLLKANPRDYRGFTVKLADFGFVLHMSEVAEDGTRYVMVDQACGTVTHMAPELLPGKARVEASADIYSFGILCWELVAGGVRPFPQLHPDLIPRHVYKGARPTFSDSIPFTYRALAQACWAADPSRRPKASDLVAVITNQLQDLENSGY</sequence>
<accession>A0A835WL14</accession>
<dbReference type="GO" id="GO:0004674">
    <property type="term" value="F:protein serine/threonine kinase activity"/>
    <property type="evidence" value="ECO:0007669"/>
    <property type="project" value="UniProtKB-KW"/>
</dbReference>
<feature type="region of interest" description="Disordered" evidence="7">
    <location>
        <begin position="1123"/>
        <end position="1149"/>
    </location>
</feature>
<gene>
    <name evidence="9" type="ORF">HYH02_005750</name>
</gene>
<dbReference type="InterPro" id="IPR008271">
    <property type="entry name" value="Ser/Thr_kinase_AS"/>
</dbReference>
<dbReference type="PROSITE" id="PS00107">
    <property type="entry name" value="PROTEIN_KINASE_ATP"/>
    <property type="match status" value="1"/>
</dbReference>
<evidence type="ECO:0000256" key="1">
    <source>
        <dbReference type="ARBA" id="ARBA00022527"/>
    </source>
</evidence>
<comment type="caution">
    <text evidence="9">The sequence shown here is derived from an EMBL/GenBank/DDBJ whole genome shotgun (WGS) entry which is preliminary data.</text>
</comment>
<keyword evidence="5 6" id="KW-0067">ATP-binding</keyword>
<keyword evidence="3 6" id="KW-0547">Nucleotide-binding</keyword>
<evidence type="ECO:0000256" key="4">
    <source>
        <dbReference type="ARBA" id="ARBA00022777"/>
    </source>
</evidence>
<dbReference type="SUPFAM" id="SSF56112">
    <property type="entry name" value="Protein kinase-like (PK-like)"/>
    <property type="match status" value="1"/>
</dbReference>
<feature type="domain" description="Protein kinase" evidence="8">
    <location>
        <begin position="1082"/>
        <end position="1458"/>
    </location>
</feature>
<feature type="compositionally biased region" description="Polar residues" evidence="7">
    <location>
        <begin position="746"/>
        <end position="759"/>
    </location>
</feature>
<name>A0A835WL14_9CHLO</name>
<evidence type="ECO:0000256" key="5">
    <source>
        <dbReference type="ARBA" id="ARBA00022840"/>
    </source>
</evidence>
<proteinExistence type="predicted"/>
<evidence type="ECO:0000256" key="6">
    <source>
        <dbReference type="PROSITE-ProRule" id="PRU10141"/>
    </source>
</evidence>
<evidence type="ECO:0000259" key="8">
    <source>
        <dbReference type="PROSITE" id="PS50011"/>
    </source>
</evidence>
<evidence type="ECO:0000313" key="9">
    <source>
        <dbReference type="EMBL" id="KAG2448996.1"/>
    </source>
</evidence>
<dbReference type="Gene3D" id="1.10.510.10">
    <property type="entry name" value="Transferase(Phosphotransferase) domain 1"/>
    <property type="match status" value="1"/>
</dbReference>
<feature type="region of interest" description="Disordered" evidence="7">
    <location>
        <begin position="726"/>
        <end position="816"/>
    </location>
</feature>
<dbReference type="PANTHER" id="PTHR44329">
    <property type="entry name" value="SERINE/THREONINE-PROTEIN KINASE TNNI3K-RELATED"/>
    <property type="match status" value="1"/>
</dbReference>
<evidence type="ECO:0000256" key="7">
    <source>
        <dbReference type="SAM" id="MobiDB-lite"/>
    </source>
</evidence>
<keyword evidence="4" id="KW-0418">Kinase</keyword>
<dbReference type="Gene3D" id="3.30.200.20">
    <property type="entry name" value="Phosphorylase Kinase, domain 1"/>
    <property type="match status" value="1"/>
</dbReference>
<evidence type="ECO:0000256" key="3">
    <source>
        <dbReference type="ARBA" id="ARBA00022741"/>
    </source>
</evidence>
<dbReference type="OrthoDB" id="532412at2759"/>
<keyword evidence="2" id="KW-0808">Transferase</keyword>
<feature type="binding site" evidence="6">
    <location>
        <position position="1109"/>
    </location>
    <ligand>
        <name>ATP</name>
        <dbReference type="ChEBI" id="CHEBI:30616"/>
    </ligand>
</feature>
<dbReference type="InterPro" id="IPR001245">
    <property type="entry name" value="Ser-Thr/Tyr_kinase_cat_dom"/>
</dbReference>
<protein>
    <recommendedName>
        <fullName evidence="8">Protein kinase domain-containing protein</fullName>
    </recommendedName>
</protein>
<dbReference type="InterPro" id="IPR011009">
    <property type="entry name" value="Kinase-like_dom_sf"/>
</dbReference>
<keyword evidence="10" id="KW-1185">Reference proteome</keyword>
<evidence type="ECO:0000256" key="2">
    <source>
        <dbReference type="ARBA" id="ARBA00022679"/>
    </source>
</evidence>
<dbReference type="Pfam" id="PF07714">
    <property type="entry name" value="PK_Tyr_Ser-Thr"/>
    <property type="match status" value="1"/>
</dbReference>
<evidence type="ECO:0000313" key="10">
    <source>
        <dbReference type="Proteomes" id="UP000613740"/>
    </source>
</evidence>
<dbReference type="InterPro" id="IPR051681">
    <property type="entry name" value="Ser/Thr_Kinases-Pseudokinases"/>
</dbReference>
<dbReference type="PROSITE" id="PS50011">
    <property type="entry name" value="PROTEIN_KINASE_DOM"/>
    <property type="match status" value="1"/>
</dbReference>
<dbReference type="InterPro" id="IPR017441">
    <property type="entry name" value="Protein_kinase_ATP_BS"/>
</dbReference>
<feature type="compositionally biased region" description="Low complexity" evidence="7">
    <location>
        <begin position="800"/>
        <end position="810"/>
    </location>
</feature>
<dbReference type="Proteomes" id="UP000613740">
    <property type="component" value="Unassembled WGS sequence"/>
</dbReference>
<dbReference type="EMBL" id="JAEHOD010000015">
    <property type="protein sequence ID" value="KAG2448996.1"/>
    <property type="molecule type" value="Genomic_DNA"/>
</dbReference>
<dbReference type="GO" id="GO:0005524">
    <property type="term" value="F:ATP binding"/>
    <property type="evidence" value="ECO:0007669"/>
    <property type="project" value="UniProtKB-UniRule"/>
</dbReference>
<feature type="compositionally biased region" description="Gly residues" evidence="7">
    <location>
        <begin position="764"/>
        <end position="778"/>
    </location>
</feature>
<dbReference type="SMART" id="SM00220">
    <property type="entry name" value="S_TKc"/>
    <property type="match status" value="1"/>
</dbReference>
<organism evidence="9 10">
    <name type="scientific">Chlamydomonas schloesseri</name>
    <dbReference type="NCBI Taxonomy" id="2026947"/>
    <lineage>
        <taxon>Eukaryota</taxon>
        <taxon>Viridiplantae</taxon>
        <taxon>Chlorophyta</taxon>
        <taxon>core chlorophytes</taxon>
        <taxon>Chlorophyceae</taxon>
        <taxon>CS clade</taxon>
        <taxon>Chlamydomonadales</taxon>
        <taxon>Chlamydomonadaceae</taxon>
        <taxon>Chlamydomonas</taxon>
    </lineage>
</organism>
<keyword evidence="1" id="KW-0723">Serine/threonine-protein kinase</keyword>